<protein>
    <submittedName>
        <fullName evidence="1">Uncharacterized protein</fullName>
    </submittedName>
</protein>
<proteinExistence type="predicted"/>
<dbReference type="EMBL" id="BGZK01000379">
    <property type="protein sequence ID" value="GBP40305.1"/>
    <property type="molecule type" value="Genomic_DNA"/>
</dbReference>
<dbReference type="Proteomes" id="UP000299102">
    <property type="component" value="Unassembled WGS sequence"/>
</dbReference>
<dbReference type="AlphaFoldDB" id="A0A4C1VR60"/>
<organism evidence="1 2">
    <name type="scientific">Eumeta variegata</name>
    <name type="common">Bagworm moth</name>
    <name type="synonym">Eumeta japonica</name>
    <dbReference type="NCBI Taxonomy" id="151549"/>
    <lineage>
        <taxon>Eukaryota</taxon>
        <taxon>Metazoa</taxon>
        <taxon>Ecdysozoa</taxon>
        <taxon>Arthropoda</taxon>
        <taxon>Hexapoda</taxon>
        <taxon>Insecta</taxon>
        <taxon>Pterygota</taxon>
        <taxon>Neoptera</taxon>
        <taxon>Endopterygota</taxon>
        <taxon>Lepidoptera</taxon>
        <taxon>Glossata</taxon>
        <taxon>Ditrysia</taxon>
        <taxon>Tineoidea</taxon>
        <taxon>Psychidae</taxon>
        <taxon>Oiketicinae</taxon>
        <taxon>Eumeta</taxon>
    </lineage>
</organism>
<reference evidence="1 2" key="1">
    <citation type="journal article" date="2019" name="Commun. Biol.">
        <title>The bagworm genome reveals a unique fibroin gene that provides high tensile strength.</title>
        <authorList>
            <person name="Kono N."/>
            <person name="Nakamura H."/>
            <person name="Ohtoshi R."/>
            <person name="Tomita M."/>
            <person name="Numata K."/>
            <person name="Arakawa K."/>
        </authorList>
    </citation>
    <scope>NUCLEOTIDE SEQUENCE [LARGE SCALE GENOMIC DNA]</scope>
</reference>
<gene>
    <name evidence="1" type="ORF">EVAR_83995_1</name>
</gene>
<accession>A0A4C1VR60</accession>
<comment type="caution">
    <text evidence="1">The sequence shown here is derived from an EMBL/GenBank/DDBJ whole genome shotgun (WGS) entry which is preliminary data.</text>
</comment>
<evidence type="ECO:0000313" key="2">
    <source>
        <dbReference type="Proteomes" id="UP000299102"/>
    </source>
</evidence>
<name>A0A4C1VR60_EUMVA</name>
<keyword evidence="2" id="KW-1185">Reference proteome</keyword>
<sequence length="78" mass="8920">MYSRQLASARQVEPINQALGTVIFSGVYHKGTCPLPCKDEPTDVNSLTEIDSDSRMSPTVCKLTHRNRFWLEEEPHRM</sequence>
<evidence type="ECO:0000313" key="1">
    <source>
        <dbReference type="EMBL" id="GBP40305.1"/>
    </source>
</evidence>